<name>A0A8J7M8X9_9RHOB</name>
<sequence length="450" mass="47923">MTDMTAPPPIAPREITYRRVAAIALPVVLSNATVPLQGAIDTAIIGNLGDAVFLAAVTLGAVIISLLFTSFNFLQMGVSGLTAQAFGADDRRRVMNTLMRALVIAAAIATVLIVLRGPISRVALMLFEGSAEAEALAGEYVRIRAWGAPAELAGYALIGWFTGQEMTRRLFEMQIVTSVSNIVLNLVLVLGLGMDVDGVALGTVIAVWLGLGYGLWRARERARVVAPEGWRLDWGRVLEPGELRQVMALNRDIFVRTVCLTGSFAWMARLGSLQGDVVLAANGVLMQFLYVSAYALDGFAMAAETLVGQALGARSAQRLRRSVVVSSLASLALAAGFALAATLLSGPIIDLFTNVEAVRAAARDFALWATLLPVAGVLAYQADGIFIGAAEGPSMRNSMLISAGVYFPTSWLLTEAFGNHGLWAGMWLFMLVRAGTLALRYGRIEARCTG</sequence>
<dbReference type="GO" id="GO:0005886">
    <property type="term" value="C:plasma membrane"/>
    <property type="evidence" value="ECO:0007669"/>
    <property type="project" value="TreeGrafter"/>
</dbReference>
<dbReference type="Pfam" id="PF01554">
    <property type="entry name" value="MatE"/>
    <property type="match status" value="2"/>
</dbReference>
<keyword evidence="5 6" id="KW-0472">Membrane</keyword>
<dbReference type="GO" id="GO:0042910">
    <property type="term" value="F:xenobiotic transmembrane transporter activity"/>
    <property type="evidence" value="ECO:0007669"/>
    <property type="project" value="InterPro"/>
</dbReference>
<gene>
    <name evidence="7" type="ORF">H0I76_12230</name>
</gene>
<evidence type="ECO:0000256" key="2">
    <source>
        <dbReference type="ARBA" id="ARBA00010199"/>
    </source>
</evidence>
<feature type="transmembrane region" description="Helical" evidence="6">
    <location>
        <begin position="323"/>
        <end position="345"/>
    </location>
</feature>
<reference evidence="7" key="1">
    <citation type="submission" date="2020-12" db="EMBL/GenBank/DDBJ databases">
        <title>Bacterial taxonomy.</title>
        <authorList>
            <person name="Pan X."/>
        </authorList>
    </citation>
    <scope>NUCLEOTIDE SEQUENCE</scope>
    <source>
        <strain evidence="7">M0105</strain>
    </source>
</reference>
<feature type="transmembrane region" description="Helical" evidence="6">
    <location>
        <begin position="398"/>
        <end position="414"/>
    </location>
</feature>
<protein>
    <submittedName>
        <fullName evidence="7">MATE family efflux transporter</fullName>
    </submittedName>
</protein>
<proteinExistence type="inferred from homology"/>
<feature type="transmembrane region" description="Helical" evidence="6">
    <location>
        <begin position="20"/>
        <end position="40"/>
    </location>
</feature>
<comment type="subcellular location">
    <subcellularLocation>
        <location evidence="1">Membrane</location>
        <topology evidence="1">Multi-pass membrane protein</topology>
    </subcellularLocation>
</comment>
<keyword evidence="3 6" id="KW-0812">Transmembrane</keyword>
<feature type="transmembrane region" description="Helical" evidence="6">
    <location>
        <begin position="199"/>
        <end position="216"/>
    </location>
</feature>
<dbReference type="InterPro" id="IPR002528">
    <property type="entry name" value="MATE_fam"/>
</dbReference>
<dbReference type="Proteomes" id="UP000655420">
    <property type="component" value="Unassembled WGS sequence"/>
</dbReference>
<keyword evidence="8" id="KW-1185">Reference proteome</keyword>
<feature type="transmembrane region" description="Helical" evidence="6">
    <location>
        <begin position="52"/>
        <end position="74"/>
    </location>
</feature>
<feature type="transmembrane region" description="Helical" evidence="6">
    <location>
        <begin position="420"/>
        <end position="439"/>
    </location>
</feature>
<accession>A0A8J7M8X9</accession>
<dbReference type="RefSeq" id="WP_200610189.1">
    <property type="nucleotide sequence ID" value="NZ_JAEHHL010000007.1"/>
</dbReference>
<dbReference type="CDD" id="cd13136">
    <property type="entry name" value="MATE_DinF_like"/>
    <property type="match status" value="1"/>
</dbReference>
<organism evidence="7 8">
    <name type="scientific">Thermohalobaculum xanthum</name>
    <dbReference type="NCBI Taxonomy" id="2753746"/>
    <lineage>
        <taxon>Bacteria</taxon>
        <taxon>Pseudomonadati</taxon>
        <taxon>Pseudomonadota</taxon>
        <taxon>Alphaproteobacteria</taxon>
        <taxon>Rhodobacterales</taxon>
        <taxon>Paracoccaceae</taxon>
        <taxon>Thermohalobaculum</taxon>
    </lineage>
</organism>
<feature type="transmembrane region" description="Helical" evidence="6">
    <location>
        <begin position="291"/>
        <end position="311"/>
    </location>
</feature>
<evidence type="ECO:0000256" key="4">
    <source>
        <dbReference type="ARBA" id="ARBA00022989"/>
    </source>
</evidence>
<dbReference type="PANTHER" id="PTHR42893">
    <property type="entry name" value="PROTEIN DETOXIFICATION 44, CHLOROPLASTIC-RELATED"/>
    <property type="match status" value="1"/>
</dbReference>
<dbReference type="EMBL" id="JAEHHL010000007">
    <property type="protein sequence ID" value="MBK0399960.1"/>
    <property type="molecule type" value="Genomic_DNA"/>
</dbReference>
<feature type="transmembrane region" description="Helical" evidence="6">
    <location>
        <begin position="365"/>
        <end position="386"/>
    </location>
</feature>
<dbReference type="GO" id="GO:0015297">
    <property type="term" value="F:antiporter activity"/>
    <property type="evidence" value="ECO:0007669"/>
    <property type="project" value="InterPro"/>
</dbReference>
<feature type="transmembrane region" description="Helical" evidence="6">
    <location>
        <begin position="143"/>
        <end position="163"/>
    </location>
</feature>
<dbReference type="InterPro" id="IPR044644">
    <property type="entry name" value="DinF-like"/>
</dbReference>
<dbReference type="NCBIfam" id="TIGR00797">
    <property type="entry name" value="matE"/>
    <property type="match status" value="1"/>
</dbReference>
<dbReference type="AlphaFoldDB" id="A0A8J7M8X9"/>
<feature type="transmembrane region" description="Helical" evidence="6">
    <location>
        <begin position="101"/>
        <end position="123"/>
    </location>
</feature>
<evidence type="ECO:0000256" key="5">
    <source>
        <dbReference type="ARBA" id="ARBA00023136"/>
    </source>
</evidence>
<evidence type="ECO:0000256" key="6">
    <source>
        <dbReference type="SAM" id="Phobius"/>
    </source>
</evidence>
<evidence type="ECO:0000313" key="7">
    <source>
        <dbReference type="EMBL" id="MBK0399960.1"/>
    </source>
</evidence>
<evidence type="ECO:0000256" key="1">
    <source>
        <dbReference type="ARBA" id="ARBA00004141"/>
    </source>
</evidence>
<dbReference type="PANTHER" id="PTHR42893:SF46">
    <property type="entry name" value="PROTEIN DETOXIFICATION 44, CHLOROPLASTIC"/>
    <property type="match status" value="1"/>
</dbReference>
<keyword evidence="4 6" id="KW-1133">Transmembrane helix</keyword>
<feature type="transmembrane region" description="Helical" evidence="6">
    <location>
        <begin position="253"/>
        <end position="271"/>
    </location>
</feature>
<evidence type="ECO:0000313" key="8">
    <source>
        <dbReference type="Proteomes" id="UP000655420"/>
    </source>
</evidence>
<feature type="transmembrane region" description="Helical" evidence="6">
    <location>
        <begin position="175"/>
        <end position="193"/>
    </location>
</feature>
<comment type="similarity">
    <text evidence="2">Belongs to the multi antimicrobial extrusion (MATE) (TC 2.A.66.1) family.</text>
</comment>
<evidence type="ECO:0000256" key="3">
    <source>
        <dbReference type="ARBA" id="ARBA00022692"/>
    </source>
</evidence>
<comment type="caution">
    <text evidence="7">The sequence shown here is derived from an EMBL/GenBank/DDBJ whole genome shotgun (WGS) entry which is preliminary data.</text>
</comment>